<feature type="domain" description="IclR-ED" evidence="5">
    <location>
        <begin position="61"/>
        <end position="243"/>
    </location>
</feature>
<dbReference type="Gene3D" id="3.30.450.40">
    <property type="match status" value="1"/>
</dbReference>
<dbReference type="GO" id="GO:0003700">
    <property type="term" value="F:DNA-binding transcription factor activity"/>
    <property type="evidence" value="ECO:0007669"/>
    <property type="project" value="TreeGrafter"/>
</dbReference>
<dbReference type="Pfam" id="PF01614">
    <property type="entry name" value="IclR_C"/>
    <property type="match status" value="1"/>
</dbReference>
<dbReference type="SMART" id="SM00346">
    <property type="entry name" value="HTH_ICLR"/>
    <property type="match status" value="1"/>
</dbReference>
<dbReference type="InterPro" id="IPR011991">
    <property type="entry name" value="ArsR-like_HTH"/>
</dbReference>
<organism evidence="6 7">
    <name type="scientific">Oceanibaculum pacificum</name>
    <dbReference type="NCBI Taxonomy" id="580166"/>
    <lineage>
        <taxon>Bacteria</taxon>
        <taxon>Pseudomonadati</taxon>
        <taxon>Pseudomonadota</taxon>
        <taxon>Alphaproteobacteria</taxon>
        <taxon>Rhodospirillales</taxon>
        <taxon>Oceanibaculaceae</taxon>
        <taxon>Oceanibaculum</taxon>
    </lineage>
</organism>
<dbReference type="PANTHER" id="PTHR30136">
    <property type="entry name" value="HELIX-TURN-HELIX TRANSCRIPTIONAL REGULATOR, ICLR FAMILY"/>
    <property type="match status" value="1"/>
</dbReference>
<comment type="caution">
    <text evidence="6">The sequence shown here is derived from an EMBL/GenBank/DDBJ whole genome shotgun (WGS) entry which is preliminary data.</text>
</comment>
<evidence type="ECO:0000259" key="4">
    <source>
        <dbReference type="PROSITE" id="PS51077"/>
    </source>
</evidence>
<dbReference type="GO" id="GO:0045892">
    <property type="term" value="P:negative regulation of DNA-templated transcription"/>
    <property type="evidence" value="ECO:0007669"/>
    <property type="project" value="TreeGrafter"/>
</dbReference>
<evidence type="ECO:0000256" key="2">
    <source>
        <dbReference type="ARBA" id="ARBA00023125"/>
    </source>
</evidence>
<feature type="domain" description="HTH iclR-type" evidence="4">
    <location>
        <begin position="1"/>
        <end position="60"/>
    </location>
</feature>
<name>A0A154WBX6_9PROT</name>
<sequence length="248" mass="26607">MARALSLLVEIADSDGGASLSELAHRAGLPPSTAHRLLKSLEQQGFVQHDLQRASWHVGVQAFTVGNAFLRNRDVVEIARPHMRQLMEESGESVNLGILEGAELVYLAQVECREVMRVLARPGGRAPLHCSGMGKALLAAAPDGQANKLLAPTMPRFTDKTISTLAAMLRELAAIRQRGYSIDDEEYAAGLRCVAATVHDEHGEPIAAISLSGPTARMTDPRMRQLGDMVARAALEITYAVGGRPAGK</sequence>
<evidence type="ECO:0000259" key="5">
    <source>
        <dbReference type="PROSITE" id="PS51078"/>
    </source>
</evidence>
<dbReference type="PROSITE" id="PS51077">
    <property type="entry name" value="HTH_ICLR"/>
    <property type="match status" value="1"/>
</dbReference>
<proteinExistence type="predicted"/>
<evidence type="ECO:0000256" key="3">
    <source>
        <dbReference type="ARBA" id="ARBA00023163"/>
    </source>
</evidence>
<dbReference type="Pfam" id="PF09339">
    <property type="entry name" value="HTH_IclR"/>
    <property type="match status" value="1"/>
</dbReference>
<dbReference type="STRING" id="580166.AUP43_18165"/>
<dbReference type="Gene3D" id="1.10.10.10">
    <property type="entry name" value="Winged helix-like DNA-binding domain superfamily/Winged helix DNA-binding domain"/>
    <property type="match status" value="1"/>
</dbReference>
<dbReference type="PROSITE" id="PS51078">
    <property type="entry name" value="ICLR_ED"/>
    <property type="match status" value="1"/>
</dbReference>
<dbReference type="GO" id="GO:0003677">
    <property type="term" value="F:DNA binding"/>
    <property type="evidence" value="ECO:0007669"/>
    <property type="project" value="UniProtKB-KW"/>
</dbReference>
<keyword evidence="7" id="KW-1185">Reference proteome</keyword>
<dbReference type="SUPFAM" id="SSF46785">
    <property type="entry name" value="Winged helix' DNA-binding domain"/>
    <property type="match status" value="1"/>
</dbReference>
<dbReference type="InterPro" id="IPR050707">
    <property type="entry name" value="HTH_MetabolicPath_Reg"/>
</dbReference>
<keyword evidence="2" id="KW-0238">DNA-binding</keyword>
<dbReference type="InterPro" id="IPR005471">
    <property type="entry name" value="Tscrpt_reg_IclR_N"/>
</dbReference>
<accession>A0A154WBX6</accession>
<reference evidence="6 7" key="1">
    <citation type="submission" date="2015-12" db="EMBL/GenBank/DDBJ databases">
        <title>Genome sequence of Oceanibaculum pacificum MCCC 1A02656.</title>
        <authorList>
            <person name="Lu L."/>
            <person name="Lai Q."/>
            <person name="Shao Z."/>
            <person name="Qian P."/>
        </authorList>
    </citation>
    <scope>NUCLEOTIDE SEQUENCE [LARGE SCALE GENOMIC DNA]</scope>
    <source>
        <strain evidence="6 7">MCCC 1A02656</strain>
    </source>
</reference>
<dbReference type="Proteomes" id="UP000076400">
    <property type="component" value="Unassembled WGS sequence"/>
</dbReference>
<dbReference type="SUPFAM" id="SSF55781">
    <property type="entry name" value="GAF domain-like"/>
    <property type="match status" value="1"/>
</dbReference>
<keyword evidence="1" id="KW-0805">Transcription regulation</keyword>
<dbReference type="PANTHER" id="PTHR30136:SF24">
    <property type="entry name" value="HTH-TYPE TRANSCRIPTIONAL REPRESSOR ALLR"/>
    <property type="match status" value="1"/>
</dbReference>
<dbReference type="InterPro" id="IPR014757">
    <property type="entry name" value="Tscrpt_reg_IclR_C"/>
</dbReference>
<dbReference type="AlphaFoldDB" id="A0A154WBX6"/>
<dbReference type="InterPro" id="IPR036388">
    <property type="entry name" value="WH-like_DNA-bd_sf"/>
</dbReference>
<dbReference type="InterPro" id="IPR036390">
    <property type="entry name" value="WH_DNA-bd_sf"/>
</dbReference>
<evidence type="ECO:0000313" key="6">
    <source>
        <dbReference type="EMBL" id="KZD10996.1"/>
    </source>
</evidence>
<evidence type="ECO:0000256" key="1">
    <source>
        <dbReference type="ARBA" id="ARBA00023015"/>
    </source>
</evidence>
<gene>
    <name evidence="6" type="ORF">AUP43_18165</name>
</gene>
<dbReference type="InterPro" id="IPR029016">
    <property type="entry name" value="GAF-like_dom_sf"/>
</dbReference>
<evidence type="ECO:0000313" key="7">
    <source>
        <dbReference type="Proteomes" id="UP000076400"/>
    </source>
</evidence>
<keyword evidence="3" id="KW-0804">Transcription</keyword>
<dbReference type="CDD" id="cd00090">
    <property type="entry name" value="HTH_ARSR"/>
    <property type="match status" value="1"/>
</dbReference>
<dbReference type="EMBL" id="LPXN01000080">
    <property type="protein sequence ID" value="KZD10996.1"/>
    <property type="molecule type" value="Genomic_DNA"/>
</dbReference>
<protein>
    <submittedName>
        <fullName evidence="6">IclR family transcriptional regulator</fullName>
    </submittedName>
</protein>